<protein>
    <submittedName>
        <fullName evidence="1">Uncharacterized protein</fullName>
    </submittedName>
</protein>
<proteinExistence type="predicted"/>
<gene>
    <name evidence="1" type="ORF">L9F63_007488</name>
</gene>
<evidence type="ECO:0000313" key="2">
    <source>
        <dbReference type="Proteomes" id="UP001233999"/>
    </source>
</evidence>
<feature type="non-terminal residue" evidence="1">
    <location>
        <position position="56"/>
    </location>
</feature>
<dbReference type="Proteomes" id="UP001233999">
    <property type="component" value="Unassembled WGS sequence"/>
</dbReference>
<accession>A0AAD7Z7U0</accession>
<reference evidence="1" key="1">
    <citation type="journal article" date="2023" name="IScience">
        <title>Live-bearing cockroach genome reveals convergent evolutionary mechanisms linked to viviparity in insects and beyond.</title>
        <authorList>
            <person name="Fouks B."/>
            <person name="Harrison M.C."/>
            <person name="Mikhailova A.A."/>
            <person name="Marchal E."/>
            <person name="English S."/>
            <person name="Carruthers M."/>
            <person name="Jennings E.C."/>
            <person name="Chiamaka E.L."/>
            <person name="Frigard R.A."/>
            <person name="Pippel M."/>
            <person name="Attardo G.M."/>
            <person name="Benoit J.B."/>
            <person name="Bornberg-Bauer E."/>
            <person name="Tobe S.S."/>
        </authorList>
    </citation>
    <scope>NUCLEOTIDE SEQUENCE</scope>
    <source>
        <strain evidence="1">Stay&amp;Tobe</strain>
    </source>
</reference>
<keyword evidence="2" id="KW-1185">Reference proteome</keyword>
<organism evidence="1 2">
    <name type="scientific">Diploptera punctata</name>
    <name type="common">Pacific beetle cockroach</name>
    <dbReference type="NCBI Taxonomy" id="6984"/>
    <lineage>
        <taxon>Eukaryota</taxon>
        <taxon>Metazoa</taxon>
        <taxon>Ecdysozoa</taxon>
        <taxon>Arthropoda</taxon>
        <taxon>Hexapoda</taxon>
        <taxon>Insecta</taxon>
        <taxon>Pterygota</taxon>
        <taxon>Neoptera</taxon>
        <taxon>Polyneoptera</taxon>
        <taxon>Dictyoptera</taxon>
        <taxon>Blattodea</taxon>
        <taxon>Blaberoidea</taxon>
        <taxon>Blaberidae</taxon>
        <taxon>Diplopterinae</taxon>
        <taxon>Diploptera</taxon>
    </lineage>
</organism>
<comment type="caution">
    <text evidence="1">The sequence shown here is derived from an EMBL/GenBank/DDBJ whole genome shotgun (WGS) entry which is preliminary data.</text>
</comment>
<dbReference type="EMBL" id="JASPKZ010009826">
    <property type="protein sequence ID" value="KAJ9575659.1"/>
    <property type="molecule type" value="Genomic_DNA"/>
</dbReference>
<dbReference type="AlphaFoldDB" id="A0AAD7Z7U0"/>
<reference evidence="1" key="2">
    <citation type="submission" date="2023-05" db="EMBL/GenBank/DDBJ databases">
        <authorList>
            <person name="Fouks B."/>
        </authorList>
    </citation>
    <scope>NUCLEOTIDE SEQUENCE</scope>
    <source>
        <strain evidence="1">Stay&amp;Tobe</strain>
        <tissue evidence="1">Testes</tissue>
    </source>
</reference>
<evidence type="ECO:0000313" key="1">
    <source>
        <dbReference type="EMBL" id="KAJ9575659.1"/>
    </source>
</evidence>
<feature type="non-terminal residue" evidence="1">
    <location>
        <position position="1"/>
    </location>
</feature>
<name>A0AAD7Z7U0_DIPPU</name>
<sequence length="56" mass="6735">SHCVKYLLRVRGNYENNRIKMHPNYCRFMNEIPQEEGKEKAKTNMGIRCSQYNGRK</sequence>